<evidence type="ECO:0000259" key="3">
    <source>
        <dbReference type="Pfam" id="PF19040"/>
    </source>
</evidence>
<feature type="transmembrane region" description="Helical" evidence="1">
    <location>
        <begin position="12"/>
        <end position="30"/>
    </location>
</feature>
<feature type="transmembrane region" description="Helical" evidence="1">
    <location>
        <begin position="167"/>
        <end position="184"/>
    </location>
</feature>
<feature type="transmembrane region" description="Helical" evidence="1">
    <location>
        <begin position="75"/>
        <end position="94"/>
    </location>
</feature>
<dbReference type="Pfam" id="PF01757">
    <property type="entry name" value="Acyl_transf_3"/>
    <property type="match status" value="1"/>
</dbReference>
<comment type="caution">
    <text evidence="4">The sequence shown here is derived from an EMBL/GenBank/DDBJ whole genome shotgun (WGS) entry which is preliminary data.</text>
</comment>
<evidence type="ECO:0000313" key="4">
    <source>
        <dbReference type="EMBL" id="OFC72443.1"/>
    </source>
</evidence>
<dbReference type="RefSeq" id="WP_070123356.1">
    <property type="nucleotide sequence ID" value="NZ_MDHN01000004.1"/>
</dbReference>
<dbReference type="InterPro" id="IPR002656">
    <property type="entry name" value="Acyl_transf_3_dom"/>
</dbReference>
<dbReference type="InterPro" id="IPR043968">
    <property type="entry name" value="SGNH"/>
</dbReference>
<gene>
    <name evidence="4" type="ORF">BFC18_02440</name>
</gene>
<dbReference type="OrthoDB" id="9767863at2"/>
<dbReference type="GO" id="GO:0009103">
    <property type="term" value="P:lipopolysaccharide biosynthetic process"/>
    <property type="evidence" value="ECO:0007669"/>
    <property type="project" value="TreeGrafter"/>
</dbReference>
<reference evidence="4 5" key="1">
    <citation type="submission" date="2016-08" db="EMBL/GenBank/DDBJ databases">
        <authorList>
            <person name="Seilhamer J.J."/>
        </authorList>
    </citation>
    <scope>NUCLEOTIDE SEQUENCE [LARGE SCALE GENOMIC DNA]</scope>
    <source>
        <strain evidence="4 5">KCTC 42603</strain>
    </source>
</reference>
<dbReference type="STRING" id="1656094.BFC18_02440"/>
<feature type="domain" description="Acyltransferase 3" evidence="2">
    <location>
        <begin position="7"/>
        <end position="330"/>
    </location>
</feature>
<evidence type="ECO:0000256" key="1">
    <source>
        <dbReference type="SAM" id="Phobius"/>
    </source>
</evidence>
<feature type="transmembrane region" description="Helical" evidence="1">
    <location>
        <begin position="315"/>
        <end position="333"/>
    </location>
</feature>
<keyword evidence="1" id="KW-0812">Transmembrane</keyword>
<feature type="domain" description="SGNH" evidence="3">
    <location>
        <begin position="404"/>
        <end position="460"/>
    </location>
</feature>
<dbReference type="EMBL" id="MDHN01000004">
    <property type="protein sequence ID" value="OFC72443.1"/>
    <property type="molecule type" value="Genomic_DNA"/>
</dbReference>
<feature type="transmembrane region" description="Helical" evidence="1">
    <location>
        <begin position="354"/>
        <end position="372"/>
    </location>
</feature>
<dbReference type="InterPro" id="IPR050879">
    <property type="entry name" value="Acyltransferase_3"/>
</dbReference>
<dbReference type="PANTHER" id="PTHR23028:SF53">
    <property type="entry name" value="ACYL_TRANSF_3 DOMAIN-CONTAINING PROTEIN"/>
    <property type="match status" value="1"/>
</dbReference>
<keyword evidence="1" id="KW-1133">Transmembrane helix</keyword>
<feature type="transmembrane region" description="Helical" evidence="1">
    <location>
        <begin position="140"/>
        <end position="160"/>
    </location>
</feature>
<evidence type="ECO:0008006" key="6">
    <source>
        <dbReference type="Google" id="ProtNLM"/>
    </source>
</evidence>
<evidence type="ECO:0000259" key="2">
    <source>
        <dbReference type="Pfam" id="PF01757"/>
    </source>
</evidence>
<keyword evidence="1" id="KW-0472">Membrane</keyword>
<dbReference type="GO" id="GO:0016747">
    <property type="term" value="F:acyltransferase activity, transferring groups other than amino-acyl groups"/>
    <property type="evidence" value="ECO:0007669"/>
    <property type="project" value="InterPro"/>
</dbReference>
<sequence>MKSAYIPAIDGLRALAVIAVMIFHLQGSFLPGGFTGVDIFFVISGYVVARSLAAREPGNFSSYIVAFYRRRILRIFPALITCLVLTSCIVIFFIPQAWLSQSISNTALAAFFGVSNIALAMNTDTYFSPSVEFNPFVHTWSLGVEEQFYILFPVLFYFWLQGKFRPAVVTVGLISLAISAWHSGSNTNLAYYLLTSRFWELAAGAMLYQYHHGKDMAGSRGKANAFAVSGLILIAAGLMFADKASFPLPWGLLPVLGTVALIHGIMVSGEAAIIKPFSLRTMTYIGKLSYSLYLWHWPVYTFFRWSTGLQTAYEMASAVAITIVLGVLSYHFIERGIPKLPFIRNLSPKGTVGWGSGAITLTFVCTFLGFTGQKFLNFSNTNDRYVWYPYYSHQAEVEQGDALKGRTLYVIGDSHAGAYSTMLRMLADETGIKTKIYSSGGCGVSNLREPVLVAENACQEKLAGCVSVIQRFGDEYDVDCGAVTSFSWVELDTGDCEIYCIHQQMP</sequence>
<feature type="transmembrane region" description="Helical" evidence="1">
    <location>
        <begin position="253"/>
        <end position="273"/>
    </location>
</feature>
<protein>
    <recommendedName>
        <fullName evidence="6">Acyltransferase</fullName>
    </recommendedName>
</protein>
<name>A0A1E7ZFZ7_9ALTE</name>
<feature type="transmembrane region" description="Helical" evidence="1">
    <location>
        <begin position="223"/>
        <end position="241"/>
    </location>
</feature>
<accession>A0A1E7ZFZ7</accession>
<dbReference type="GO" id="GO:0016020">
    <property type="term" value="C:membrane"/>
    <property type="evidence" value="ECO:0007669"/>
    <property type="project" value="TreeGrafter"/>
</dbReference>
<keyword evidence="5" id="KW-1185">Reference proteome</keyword>
<organism evidence="4 5">
    <name type="scientific">Alteromonas confluentis</name>
    <dbReference type="NCBI Taxonomy" id="1656094"/>
    <lineage>
        <taxon>Bacteria</taxon>
        <taxon>Pseudomonadati</taxon>
        <taxon>Pseudomonadota</taxon>
        <taxon>Gammaproteobacteria</taxon>
        <taxon>Alteromonadales</taxon>
        <taxon>Alteromonadaceae</taxon>
        <taxon>Alteromonas/Salinimonas group</taxon>
        <taxon>Alteromonas</taxon>
    </lineage>
</organism>
<dbReference type="PANTHER" id="PTHR23028">
    <property type="entry name" value="ACETYLTRANSFERASE"/>
    <property type="match status" value="1"/>
</dbReference>
<evidence type="ECO:0000313" key="5">
    <source>
        <dbReference type="Proteomes" id="UP000175691"/>
    </source>
</evidence>
<dbReference type="Proteomes" id="UP000175691">
    <property type="component" value="Unassembled WGS sequence"/>
</dbReference>
<dbReference type="AlphaFoldDB" id="A0A1E7ZFZ7"/>
<dbReference type="Pfam" id="PF19040">
    <property type="entry name" value="SGNH"/>
    <property type="match status" value="1"/>
</dbReference>
<proteinExistence type="predicted"/>